<feature type="signal peptide" evidence="1">
    <location>
        <begin position="1"/>
        <end position="22"/>
    </location>
</feature>
<dbReference type="Pfam" id="PF12514">
    <property type="entry name" value="DUF3718"/>
    <property type="match status" value="1"/>
</dbReference>
<name>A0A975HL58_9GAMM</name>
<sequence length="116" mass="12638">MMKRLLLTCTALLGFVVTTANANNFVANDDSVATALCMAVASDSINTLRDTLTLTRVSKNTVTMKLRCNDNRVEDFAKKYDLSKTARLLGLSLETNTSIKDLAANTPKTIYISGSR</sequence>
<dbReference type="EMBL" id="CP072133">
    <property type="protein sequence ID" value="QTH71607.1"/>
    <property type="molecule type" value="Genomic_DNA"/>
</dbReference>
<reference evidence="2" key="1">
    <citation type="submission" date="2021-03" db="EMBL/GenBank/DDBJ databases">
        <title>Complete Genome of Pseudoalteromonas xiamenensis STKMTI.2, a new potential marine bacterium producing anti-Vibrio compounds.</title>
        <authorList>
            <person name="Handayani D.P."/>
            <person name="Isnansetyo A."/>
            <person name="Istiqomah I."/>
            <person name="Jumina J."/>
        </authorList>
    </citation>
    <scope>NUCLEOTIDE SEQUENCE</scope>
    <source>
        <strain evidence="2">STKMTI.2</strain>
    </source>
</reference>
<dbReference type="KEGG" id="pxi:J5O05_01115"/>
<evidence type="ECO:0000256" key="1">
    <source>
        <dbReference type="SAM" id="SignalP"/>
    </source>
</evidence>
<accession>A0A975HL58</accession>
<protein>
    <submittedName>
        <fullName evidence="2">DUF3718 domain-containing protein</fullName>
    </submittedName>
</protein>
<dbReference type="RefSeq" id="WP_208843233.1">
    <property type="nucleotide sequence ID" value="NZ_CP072133.1"/>
</dbReference>
<dbReference type="InterPro" id="IPR022193">
    <property type="entry name" value="DUF3718"/>
</dbReference>
<proteinExistence type="predicted"/>
<evidence type="ECO:0000313" key="2">
    <source>
        <dbReference type="EMBL" id="QTH71607.1"/>
    </source>
</evidence>
<gene>
    <name evidence="2" type="ORF">J5O05_01115</name>
</gene>
<keyword evidence="3" id="KW-1185">Reference proteome</keyword>
<evidence type="ECO:0000313" key="3">
    <source>
        <dbReference type="Proteomes" id="UP000664904"/>
    </source>
</evidence>
<organism evidence="2 3">
    <name type="scientific">Pseudoalteromonas xiamenensis</name>
    <dbReference type="NCBI Taxonomy" id="882626"/>
    <lineage>
        <taxon>Bacteria</taxon>
        <taxon>Pseudomonadati</taxon>
        <taxon>Pseudomonadota</taxon>
        <taxon>Gammaproteobacteria</taxon>
        <taxon>Alteromonadales</taxon>
        <taxon>Pseudoalteromonadaceae</taxon>
        <taxon>Pseudoalteromonas</taxon>
    </lineage>
</organism>
<dbReference type="Proteomes" id="UP000664904">
    <property type="component" value="Chromosome"/>
</dbReference>
<dbReference type="AlphaFoldDB" id="A0A975HL58"/>
<feature type="chain" id="PRO_5037915089" evidence="1">
    <location>
        <begin position="23"/>
        <end position="116"/>
    </location>
</feature>
<keyword evidence="1" id="KW-0732">Signal</keyword>